<dbReference type="PANTHER" id="PTHR45615">
    <property type="entry name" value="MYOSIN HEAVY CHAIN, NON-MUSCLE"/>
    <property type="match status" value="1"/>
</dbReference>
<gene>
    <name evidence="7" type="ORF">GcC1_063002</name>
</gene>
<dbReference type="GO" id="GO:0005737">
    <property type="term" value="C:cytoplasm"/>
    <property type="evidence" value="ECO:0007669"/>
    <property type="project" value="UniProtKB-SubCell"/>
</dbReference>
<evidence type="ECO:0000256" key="2">
    <source>
        <dbReference type="ARBA" id="ARBA00022490"/>
    </source>
</evidence>
<feature type="compositionally biased region" description="Basic and acidic residues" evidence="4">
    <location>
        <begin position="655"/>
        <end position="664"/>
    </location>
</feature>
<dbReference type="PANTHER" id="PTHR45615:SF80">
    <property type="entry name" value="GRIP DOMAIN-CONTAINING PROTEIN"/>
    <property type="match status" value="1"/>
</dbReference>
<feature type="compositionally biased region" description="Basic residues" evidence="4">
    <location>
        <begin position="260"/>
        <end position="271"/>
    </location>
</feature>
<comment type="subcellular location">
    <subcellularLocation>
        <location evidence="1">Cytoplasm</location>
    </subcellularLocation>
</comment>
<feature type="region of interest" description="Disordered" evidence="4">
    <location>
        <begin position="163"/>
        <end position="187"/>
    </location>
</feature>
<feature type="compositionally biased region" description="Basic and acidic residues" evidence="4">
    <location>
        <begin position="499"/>
        <end position="508"/>
    </location>
</feature>
<sequence length="1464" mass="167148">MVEGDENSEAHTEEISTPVSKSSTALMKLQTVTNNPIATENLSFGNEESFVNHSTVEGQGEQIFSELPINSSQLYNDEHEHELVDSETNLERLDETEIQRHLNDVESSFIPVLSPVFLGKKGADDTYLFDKPPALFKKNLPDVINEVSDIQELPPSVRGVQHMDKLDTDPEETSSFTETRSSSPAEAAAARCISRAVSNVKILNSDTIKKKEKVNGPYGTSCHQESKFEDSEYAPENSISQYENSNQSFDTSKSSENSHRRGSLLVHKHSSQHNNDLRNSCPSRQSSLSSLDGSEATLEADYALQSGGAMPAVGISRHSSTTLSRSMSLGSMASGFESSADDTVRGASLATLTEEENKNNKEESPPETPRPLRRDLSAPTDTVIARHVRNVHVPDAVVKEYKSKNEMASPSRQAGLSGPVLGRIGKNLTLKEQSSTIERLSKENFDLKLKVMFLSDRLDKLSEESVRDMISENVELKTSLAGMQRDNKALKRKVKELENQLKAEEDRPSTSQSSTTNGESPKWFNEEVSHENDEELSYLREKVEEYVTEIEKLKSETMSRERDRRNLVEIVRQMAERRAQDVEVRDDTDVWKNLFEQETSRCEKILDENKILREENMRLKTESTATSGTTGLNHTTNIYNITKKRQVSPVKSKSHIPEPCDDRNYSVSVENTSVEELKKESEQLRQENVNLRREVGAQTSMLTSRNKEKERLYQEIEELKLCQQRSMTAGDGTVDRSVSRSNHRSVSLVSDRTRNMSLEDVEREEIENKNAELRDAINSIKIQNQDLRRELDSCMEDFEIAVAQKKKAESIANEMQKSLEAAETDILTIQAERDEALHGQEETETLFEAVRKEAQQEISSMSHTIDETNAEIERLLAELTDTTENFNSLQSEMRDMSQALVRLEDDHDFNIRRIQELEKDLEEANHELEQLEKNLVEANEKSRRLTVQQESCQGEIMFLREEQEGDKIKIGNLEAALKSAERTINQETERVKDLSQKLADEHSQREALAGKEKKEVQQLINQLERELTSAKDEAKRLRKKDIEAAEWKQKLVDLEEQLRTALGEIDGTRSSFLQSIGKLHHQLEDTVHDLDRAKESLAQKDRIIKERDELLENHALEARKLADILDKERQCHRNTKHQFETYQKTNLHTMQNISQQETRVLELENSRQHYRRKIINLENQLKEQMTERNQLLLTLWKRLSDLCGPDWAHDNSLINGRALPSMDSVSTMFSGFSRNIIGAVKKVESLFKDFTSRIRSVEKDLWKEYQTLESNLEARTKKLECLETLARSVFSNTKSISSEITSLRNTNRVSSVAYPDENNDPAHAMFTFSRLKSGDKSRIPITHHYSASSASSNAVIETSNHEQIYRPPPSTSIKSNNTVTGKTNNHDKETRNELTVKRASSDAGYYDPKWATRLYELEEKYKAEREARIIDRSAARQRLDERNHDNQELVQEIERLKCKIQMGR</sequence>
<keyword evidence="2" id="KW-0963">Cytoplasm</keyword>
<dbReference type="OrthoDB" id="10255000at2759"/>
<evidence type="ECO:0000259" key="6">
    <source>
        <dbReference type="Pfam" id="PF12808"/>
    </source>
</evidence>
<feature type="region of interest" description="Disordered" evidence="4">
    <location>
        <begin position="1362"/>
        <end position="1391"/>
    </location>
</feature>
<feature type="domain" description="Mto1-like Mto2p-binding" evidence="6">
    <location>
        <begin position="1409"/>
        <end position="1457"/>
    </location>
</feature>
<feature type="compositionally biased region" description="Polar residues" evidence="4">
    <location>
        <begin position="1371"/>
        <end position="1383"/>
    </location>
</feature>
<evidence type="ECO:0000313" key="8">
    <source>
        <dbReference type="Proteomes" id="UP000285405"/>
    </source>
</evidence>
<dbReference type="Pfam" id="PF07989">
    <property type="entry name" value="Cnn_1N"/>
    <property type="match status" value="1"/>
</dbReference>
<dbReference type="GO" id="GO:0005815">
    <property type="term" value="C:microtubule organizing center"/>
    <property type="evidence" value="ECO:0007669"/>
    <property type="project" value="InterPro"/>
</dbReference>
<feature type="coiled-coil region" evidence="3">
    <location>
        <begin position="756"/>
        <end position="1113"/>
    </location>
</feature>
<organism evidence="7 8">
    <name type="scientific">Golovinomyces cichoracearum</name>
    <dbReference type="NCBI Taxonomy" id="62708"/>
    <lineage>
        <taxon>Eukaryota</taxon>
        <taxon>Fungi</taxon>
        <taxon>Dikarya</taxon>
        <taxon>Ascomycota</taxon>
        <taxon>Pezizomycotina</taxon>
        <taxon>Leotiomycetes</taxon>
        <taxon>Erysiphales</taxon>
        <taxon>Erysiphaceae</taxon>
        <taxon>Golovinomyces</taxon>
    </lineage>
</organism>
<feature type="compositionally biased region" description="Polar residues" evidence="4">
    <location>
        <begin position="509"/>
        <end position="519"/>
    </location>
</feature>
<dbReference type="Proteomes" id="UP000285405">
    <property type="component" value="Unassembled WGS sequence"/>
</dbReference>
<evidence type="ECO:0000259" key="5">
    <source>
        <dbReference type="Pfam" id="PF07989"/>
    </source>
</evidence>
<feature type="region of interest" description="Disordered" evidence="4">
    <location>
        <begin position="499"/>
        <end position="530"/>
    </location>
</feature>
<evidence type="ECO:0000256" key="4">
    <source>
        <dbReference type="SAM" id="MobiDB-lite"/>
    </source>
</evidence>
<feature type="compositionally biased region" description="Polar residues" evidence="4">
    <location>
        <begin position="237"/>
        <end position="255"/>
    </location>
</feature>
<protein>
    <submittedName>
        <fullName evidence="7">Anucleate primary sterigmata protein B</fullName>
    </submittedName>
</protein>
<comment type="caution">
    <text evidence="7">The sequence shown here is derived from an EMBL/GenBank/DDBJ whole genome shotgun (WGS) entry which is preliminary data.</text>
</comment>
<feature type="region of interest" description="Disordered" evidence="4">
    <location>
        <begin position="645"/>
        <end position="665"/>
    </location>
</feature>
<feature type="compositionally biased region" description="Basic and acidic residues" evidence="4">
    <location>
        <begin position="355"/>
        <end position="376"/>
    </location>
</feature>
<feature type="region of interest" description="Disordered" evidence="4">
    <location>
        <begin position="1"/>
        <end position="22"/>
    </location>
</feature>
<dbReference type="InterPro" id="IPR024545">
    <property type="entry name" value="Mto1-like_Mto2p-bd"/>
</dbReference>
<feature type="coiled-coil region" evidence="3">
    <location>
        <begin position="1432"/>
        <end position="1459"/>
    </location>
</feature>
<keyword evidence="3" id="KW-0175">Coiled coil</keyword>
<feature type="coiled-coil region" evidence="3">
    <location>
        <begin position="595"/>
        <end position="622"/>
    </location>
</feature>
<feature type="compositionally biased region" description="Low complexity" evidence="4">
    <location>
        <begin position="173"/>
        <end position="187"/>
    </location>
</feature>
<dbReference type="InterPro" id="IPR012943">
    <property type="entry name" value="Cnn_1N"/>
</dbReference>
<evidence type="ECO:0000313" key="7">
    <source>
        <dbReference type="EMBL" id="RKF77453.1"/>
    </source>
</evidence>
<feature type="compositionally biased region" description="Low complexity" evidence="4">
    <location>
        <begin position="280"/>
        <end position="293"/>
    </location>
</feature>
<reference evidence="7 8" key="1">
    <citation type="journal article" date="2018" name="BMC Genomics">
        <title>Comparative genome analyses reveal sequence features reflecting distinct modes of host-adaptation between dicot and monocot powdery mildew.</title>
        <authorList>
            <person name="Wu Y."/>
            <person name="Ma X."/>
            <person name="Pan Z."/>
            <person name="Kale S.D."/>
            <person name="Song Y."/>
            <person name="King H."/>
            <person name="Zhang Q."/>
            <person name="Presley C."/>
            <person name="Deng X."/>
            <person name="Wei C.I."/>
            <person name="Xiao S."/>
        </authorList>
    </citation>
    <scope>NUCLEOTIDE SEQUENCE [LARGE SCALE GENOMIC DNA]</scope>
    <source>
        <strain evidence="7">UCSC1</strain>
    </source>
</reference>
<evidence type="ECO:0000256" key="3">
    <source>
        <dbReference type="SAM" id="Coils"/>
    </source>
</evidence>
<evidence type="ECO:0000256" key="1">
    <source>
        <dbReference type="ARBA" id="ARBA00004496"/>
    </source>
</evidence>
<feature type="domain" description="Centrosomin N-terminal motif 1" evidence="5">
    <location>
        <begin position="429"/>
        <end position="501"/>
    </location>
</feature>
<feature type="coiled-coil region" evidence="3">
    <location>
        <begin position="667"/>
        <end position="694"/>
    </location>
</feature>
<feature type="region of interest" description="Disordered" evidence="4">
    <location>
        <begin position="728"/>
        <end position="749"/>
    </location>
</feature>
<feature type="coiled-coil region" evidence="3">
    <location>
        <begin position="1153"/>
        <end position="1194"/>
    </location>
</feature>
<dbReference type="Pfam" id="PF12808">
    <property type="entry name" value="Mto2_bdg"/>
    <property type="match status" value="1"/>
</dbReference>
<feature type="region of interest" description="Disordered" evidence="4">
    <location>
        <begin position="212"/>
        <end position="293"/>
    </location>
</feature>
<feature type="region of interest" description="Disordered" evidence="4">
    <location>
        <begin position="351"/>
        <end position="380"/>
    </location>
</feature>
<dbReference type="EMBL" id="MCBR01006380">
    <property type="protein sequence ID" value="RKF77453.1"/>
    <property type="molecule type" value="Genomic_DNA"/>
</dbReference>
<accession>A0A420ISD7</accession>
<name>A0A420ISD7_9PEZI</name>
<proteinExistence type="predicted"/>